<dbReference type="Proteomes" id="UP001152876">
    <property type="component" value="Unassembled WGS sequence"/>
</dbReference>
<feature type="region of interest" description="Disordered" evidence="1">
    <location>
        <begin position="165"/>
        <end position="189"/>
    </location>
</feature>
<dbReference type="EMBL" id="AOGK01000019">
    <property type="protein sequence ID" value="MDG5977334.1"/>
    <property type="molecule type" value="Genomic_DNA"/>
</dbReference>
<proteinExistence type="predicted"/>
<dbReference type="AlphaFoldDB" id="A0A9X4NW26"/>
<organism evidence="2 3">
    <name type="scientific">Hydrogenophaga taeniospiralis CCUG 15921</name>
    <dbReference type="NCBI Taxonomy" id="1281780"/>
    <lineage>
        <taxon>Bacteria</taxon>
        <taxon>Pseudomonadati</taxon>
        <taxon>Pseudomonadota</taxon>
        <taxon>Betaproteobacteria</taxon>
        <taxon>Burkholderiales</taxon>
        <taxon>Comamonadaceae</taxon>
        <taxon>Hydrogenophaga</taxon>
    </lineage>
</organism>
<name>A0A9X4NW26_9BURK</name>
<protein>
    <submittedName>
        <fullName evidence="2">Type II secretion system pseudopilin PulG</fullName>
    </submittedName>
</protein>
<gene>
    <name evidence="2" type="ORF">H010_18897</name>
</gene>
<sequence length="189" mass="21133">MVMPCSVPHGSRGRRAQSGFSYLWLLLLVGLMGLGLSVASDVYSTVAKREREKELMAIGRQFQEAIRRYREFRSDGGRREYPASLEDLLLDPRSPGKLRHLRKIFVDPMTRKAEWGLVLKGGRVVGVHSLSTDAVLKKDGFDPDLMALADKSNYAEWLFVDPSVPEAVPPERQKDGENADPMDPPPVAK</sequence>
<comment type="caution">
    <text evidence="2">The sequence shown here is derived from an EMBL/GenBank/DDBJ whole genome shotgun (WGS) entry which is preliminary data.</text>
</comment>
<evidence type="ECO:0000256" key="1">
    <source>
        <dbReference type="SAM" id="MobiDB-lite"/>
    </source>
</evidence>
<evidence type="ECO:0000313" key="2">
    <source>
        <dbReference type="EMBL" id="MDG5977334.1"/>
    </source>
</evidence>
<reference evidence="2" key="1">
    <citation type="submission" date="2013-01" db="EMBL/GenBank/DDBJ databases">
        <title>Genome draft of Hydrogenophaga taeniospiralis 2K1.</title>
        <authorList>
            <person name="Gomila M."/>
            <person name="Lalucat J."/>
        </authorList>
    </citation>
    <scope>NUCLEOTIDE SEQUENCE</scope>
    <source>
        <strain evidence="2">CCUG 15921</strain>
    </source>
</reference>
<evidence type="ECO:0000313" key="3">
    <source>
        <dbReference type="Proteomes" id="UP001152876"/>
    </source>
</evidence>
<accession>A0A9X4NW26</accession>
<keyword evidence="3" id="KW-1185">Reference proteome</keyword>